<dbReference type="Pfam" id="PF19940">
    <property type="entry name" value="DUF6402"/>
    <property type="match status" value="1"/>
</dbReference>
<reference evidence="3" key="2">
    <citation type="submission" date="2015-09" db="EMBL/GenBank/DDBJ databases">
        <title>Cronobacter genome sequencing and assembly.</title>
        <authorList>
            <person name="Descombes P."/>
            <person name="Baert L."/>
            <person name="Ngom-Bru C."/>
            <person name="Barretto C."/>
        </authorList>
    </citation>
    <scope>NUCLEOTIDE SEQUENCE [LARGE SCALE GENOMIC DNA]</scope>
    <source>
        <strain evidence="3">NCTC 9529</strain>
    </source>
</reference>
<evidence type="ECO:0000313" key="2">
    <source>
        <dbReference type="EMBL" id="STD06503.1"/>
    </source>
</evidence>
<dbReference type="EMBL" id="UFYH01000001">
    <property type="protein sequence ID" value="STD06503.1"/>
    <property type="molecule type" value="Genomic_DNA"/>
</dbReference>
<dbReference type="RefSeq" id="WP_007697073.1">
    <property type="nucleotide sequence ID" value="NZ_AJKW01000009.1"/>
</dbReference>
<sequence>MSEIKVISSLTEQEDNQQKVPVRLFKITDIPEVMESMGWVVAARFMRKWFYDPFYEMSKEEKLNKVDMALIDKCHIVDDISFEWLCTASERVSPVIDDVLESISIVREFNDTLGKIEGGVKQLSNGLIAIINCLYKQGLVDLKTYSIKNIALDYEELSAIELDRKSQFNYFSIGSTLWEKATDELDDVYGALGSFIVKIAFLNLIVSSDNDGFYRIEINQIGLYVRDTYEFMNNGNDQPLGYWGWHGVIKPGLINELFESEVVSKNGNDYYRVTNNSFVEYRQKCKKESNMKTGDFFVYSTVKKIPVDVIVHISKLDLLEYQSRSDKVA</sequence>
<evidence type="ECO:0000313" key="3">
    <source>
        <dbReference type="Proteomes" id="UP000061974"/>
    </source>
</evidence>
<gene>
    <name evidence="1" type="ORF">AFK65_08855</name>
    <name evidence="2" type="ORF">NCTC9529_01816</name>
</gene>
<protein>
    <submittedName>
        <fullName evidence="1">Uncharacterized protein</fullName>
    </submittedName>
</protein>
<proteinExistence type="predicted"/>
<evidence type="ECO:0000313" key="1">
    <source>
        <dbReference type="EMBL" id="ALB54766.1"/>
    </source>
</evidence>
<reference evidence="1 3" key="3">
    <citation type="journal article" date="2016" name="Genome Announc.">
        <title>Fully Closed Genome Sequences of Five Type Strains of the Genus Cronobacter and One Cronobacter sakazakii Strain.</title>
        <authorList>
            <person name="Moine D."/>
            <person name="Kassam M."/>
            <person name="Baert L."/>
            <person name="Tang Y."/>
            <person name="Barretto C."/>
            <person name="Ngom Bru C."/>
            <person name="Klijn A."/>
            <person name="Descombes P."/>
        </authorList>
    </citation>
    <scope>NUCLEOTIDE SEQUENCE [LARGE SCALE GENOMIC DNA]</scope>
    <source>
        <strain evidence="1 3">NCTC 9529</strain>
    </source>
</reference>
<name>A0AAC8VPW8_9ENTR</name>
<accession>A0AAC8VPW8</accession>
<keyword evidence="4" id="KW-1185">Reference proteome</keyword>
<dbReference type="Proteomes" id="UP000061974">
    <property type="component" value="Chromosome"/>
</dbReference>
<reference evidence="2 4" key="4">
    <citation type="submission" date="2018-06" db="EMBL/GenBank/DDBJ databases">
        <authorList>
            <consortium name="Pathogen Informatics"/>
            <person name="Doyle S."/>
        </authorList>
    </citation>
    <scope>NUCLEOTIDE SEQUENCE [LARGE SCALE GENOMIC DNA]</scope>
    <source>
        <strain evidence="4">NCTC 9529</strain>
        <strain evidence="2">NCTC9529</strain>
    </source>
</reference>
<dbReference type="Proteomes" id="UP000254849">
    <property type="component" value="Unassembled WGS sequence"/>
</dbReference>
<reference evidence="3" key="1">
    <citation type="submission" date="2015-07" db="EMBL/GenBank/DDBJ databases">
        <authorList>
            <person name="Moine D."/>
            <person name="Kassam M."/>
        </authorList>
    </citation>
    <scope>NUCLEOTIDE SEQUENCE [LARGE SCALE GENOMIC DNA]</scope>
    <source>
        <strain evidence="3">NCTC 9529</strain>
    </source>
</reference>
<dbReference type="KEGG" id="cui:AFK65_08855"/>
<dbReference type="AlphaFoldDB" id="A0AAC8VPW8"/>
<evidence type="ECO:0000313" key="4">
    <source>
        <dbReference type="Proteomes" id="UP000254849"/>
    </source>
</evidence>
<dbReference type="InterPro" id="IPR045646">
    <property type="entry name" value="DUF6402"/>
</dbReference>
<organism evidence="1 3">
    <name type="scientific">Cronobacter universalis NCTC 9529</name>
    <dbReference type="NCBI Taxonomy" id="1074000"/>
    <lineage>
        <taxon>Bacteria</taxon>
        <taxon>Pseudomonadati</taxon>
        <taxon>Pseudomonadota</taxon>
        <taxon>Gammaproteobacteria</taxon>
        <taxon>Enterobacterales</taxon>
        <taxon>Enterobacteriaceae</taxon>
        <taxon>Cronobacter</taxon>
    </lineage>
</organism>
<dbReference type="EMBL" id="CP012257">
    <property type="protein sequence ID" value="ALB54766.1"/>
    <property type="molecule type" value="Genomic_DNA"/>
</dbReference>